<dbReference type="Proteomes" id="UP000265520">
    <property type="component" value="Unassembled WGS sequence"/>
</dbReference>
<dbReference type="EMBL" id="LXQA011132974">
    <property type="protein sequence ID" value="MCI86152.1"/>
    <property type="molecule type" value="Genomic_DNA"/>
</dbReference>
<keyword evidence="2" id="KW-1185">Reference proteome</keyword>
<proteinExistence type="predicted"/>
<sequence length="21" mass="2262">MLVGYCEADWAGSADDRKSTS</sequence>
<comment type="caution">
    <text evidence="1">The sequence shown here is derived from an EMBL/GenBank/DDBJ whole genome shotgun (WGS) entry which is preliminary data.</text>
</comment>
<name>A0A392VFA9_9FABA</name>
<organism evidence="1 2">
    <name type="scientific">Trifolium medium</name>
    <dbReference type="NCBI Taxonomy" id="97028"/>
    <lineage>
        <taxon>Eukaryota</taxon>
        <taxon>Viridiplantae</taxon>
        <taxon>Streptophyta</taxon>
        <taxon>Embryophyta</taxon>
        <taxon>Tracheophyta</taxon>
        <taxon>Spermatophyta</taxon>
        <taxon>Magnoliopsida</taxon>
        <taxon>eudicotyledons</taxon>
        <taxon>Gunneridae</taxon>
        <taxon>Pentapetalae</taxon>
        <taxon>rosids</taxon>
        <taxon>fabids</taxon>
        <taxon>Fabales</taxon>
        <taxon>Fabaceae</taxon>
        <taxon>Papilionoideae</taxon>
        <taxon>50 kb inversion clade</taxon>
        <taxon>NPAAA clade</taxon>
        <taxon>Hologalegina</taxon>
        <taxon>IRL clade</taxon>
        <taxon>Trifolieae</taxon>
        <taxon>Trifolium</taxon>
    </lineage>
</organism>
<accession>A0A392VFA9</accession>
<dbReference type="AlphaFoldDB" id="A0A392VFA9"/>
<protein>
    <submittedName>
        <fullName evidence="1">Uncharacterized protein</fullName>
    </submittedName>
</protein>
<evidence type="ECO:0000313" key="2">
    <source>
        <dbReference type="Proteomes" id="UP000265520"/>
    </source>
</evidence>
<evidence type="ECO:0000313" key="1">
    <source>
        <dbReference type="EMBL" id="MCI86152.1"/>
    </source>
</evidence>
<reference evidence="1 2" key="1">
    <citation type="journal article" date="2018" name="Front. Plant Sci.">
        <title>Red Clover (Trifolium pratense) and Zigzag Clover (T. medium) - A Picture of Genomic Similarities and Differences.</title>
        <authorList>
            <person name="Dluhosova J."/>
            <person name="Istvanek J."/>
            <person name="Nedelnik J."/>
            <person name="Repkova J."/>
        </authorList>
    </citation>
    <scope>NUCLEOTIDE SEQUENCE [LARGE SCALE GENOMIC DNA]</scope>
    <source>
        <strain evidence="2">cv. 10/8</strain>
        <tissue evidence="1">Leaf</tissue>
    </source>
</reference>
<feature type="non-terminal residue" evidence="1">
    <location>
        <position position="21"/>
    </location>
</feature>